<feature type="region of interest" description="Disordered" evidence="1">
    <location>
        <begin position="1"/>
        <end position="31"/>
    </location>
</feature>
<dbReference type="Proteomes" id="UP001323405">
    <property type="component" value="Unassembled WGS sequence"/>
</dbReference>
<proteinExistence type="predicted"/>
<feature type="transmembrane region" description="Helical" evidence="2">
    <location>
        <begin position="196"/>
        <end position="218"/>
    </location>
</feature>
<keyword evidence="2" id="KW-0472">Membrane</keyword>
<keyword evidence="4" id="KW-1185">Reference proteome</keyword>
<dbReference type="EMBL" id="JAFFHA010000005">
    <property type="protein sequence ID" value="KAK4655216.1"/>
    <property type="molecule type" value="Genomic_DNA"/>
</dbReference>
<feature type="transmembrane region" description="Helical" evidence="2">
    <location>
        <begin position="400"/>
        <end position="421"/>
    </location>
</feature>
<feature type="transmembrane region" description="Helical" evidence="2">
    <location>
        <begin position="87"/>
        <end position="106"/>
    </location>
</feature>
<evidence type="ECO:0000313" key="4">
    <source>
        <dbReference type="Proteomes" id="UP001323405"/>
    </source>
</evidence>
<feature type="transmembrane region" description="Helical" evidence="2">
    <location>
        <begin position="315"/>
        <end position="337"/>
    </location>
</feature>
<feature type="compositionally biased region" description="Polar residues" evidence="1">
    <location>
        <begin position="7"/>
        <end position="18"/>
    </location>
</feature>
<accession>A0ABR0GHH5</accession>
<evidence type="ECO:0000256" key="1">
    <source>
        <dbReference type="SAM" id="MobiDB-lite"/>
    </source>
</evidence>
<dbReference type="RefSeq" id="XP_062744191.1">
    <property type="nucleotide sequence ID" value="XM_062888356.1"/>
</dbReference>
<feature type="transmembrane region" description="Helical" evidence="2">
    <location>
        <begin position="463"/>
        <end position="485"/>
    </location>
</feature>
<feature type="transmembrane region" description="Helical" evidence="2">
    <location>
        <begin position="46"/>
        <end position="66"/>
    </location>
</feature>
<reference evidence="3 4" key="1">
    <citation type="journal article" date="2023" name="bioRxiv">
        <title>High-quality genome assemblies of four members of thePodospora anserinaspecies complex.</title>
        <authorList>
            <person name="Ament-Velasquez S.L."/>
            <person name="Vogan A.A."/>
            <person name="Wallerman O."/>
            <person name="Hartmann F."/>
            <person name="Gautier V."/>
            <person name="Silar P."/>
            <person name="Giraud T."/>
            <person name="Johannesson H."/>
        </authorList>
    </citation>
    <scope>NUCLEOTIDE SEQUENCE [LARGE SCALE GENOMIC DNA]</scope>
    <source>
        <strain evidence="3 4">CBS 415.72m</strain>
    </source>
</reference>
<evidence type="ECO:0000313" key="3">
    <source>
        <dbReference type="EMBL" id="KAK4655216.1"/>
    </source>
</evidence>
<comment type="caution">
    <text evidence="3">The sequence shown here is derived from an EMBL/GenBank/DDBJ whole genome shotgun (WGS) entry which is preliminary data.</text>
</comment>
<organism evidence="3 4">
    <name type="scientific">Podospora pseudocomata</name>
    <dbReference type="NCBI Taxonomy" id="2093779"/>
    <lineage>
        <taxon>Eukaryota</taxon>
        <taxon>Fungi</taxon>
        <taxon>Dikarya</taxon>
        <taxon>Ascomycota</taxon>
        <taxon>Pezizomycotina</taxon>
        <taxon>Sordariomycetes</taxon>
        <taxon>Sordariomycetidae</taxon>
        <taxon>Sordariales</taxon>
        <taxon>Podosporaceae</taxon>
        <taxon>Podospora</taxon>
    </lineage>
</organism>
<dbReference type="Pfam" id="PF11915">
    <property type="entry name" value="DUF3433"/>
    <property type="match status" value="1"/>
</dbReference>
<gene>
    <name evidence="3" type="ORF">QC762_300410</name>
</gene>
<sequence length="577" mass="64514">MARGEENSNSQEKSQGVTQDHAAHVESEDEQTRYAATWKPVSVRPLTIAILAILQLVPFIVLETLLQKHKSAPFQFKTDDSSSYASWQYPAMAFFLVDGLLWEVVYARTCQLEPFYQLSRPEGARLESSLAMGYINTMTFLVPVKSAMAHHWTVFLASVVYFATFTLSPLLTRLAWTMVWPAYSRDTTVVVLMHESWCRVLEVLCLLSFVCGLGLAIIQRRGSGLLSEISSIEDLTRLLCDSPQFLSMLKKIPSHADSGALQEALQHCRFRLSYKQHRRLELVASQDPNTASIPRTIGIGNTSLDAHPFNLFPPVVWAVQLMVSGVYLPIVLLTTFPPDDFDPDILRPLFTALLLINTASWSGIQSSLSAILPFASLTARRQSKEPRVRSHDSLKQIRQRYAPGSTLLQVTAGSNLCLMALGGSLNLQLMMLLVNPLWDSTLAIVKKQGIYAPVPGCLRGPALLAQILSYIAPFISLAAFLNALLYRRVFAPRRPNTLVSKMVYLCRGEHLLHDVRDSTALGLATSEGCYSFGWFQDREGQWFVGVDRRINVAKEYKKVGETGPDVDVVQETYRQEI</sequence>
<feature type="transmembrane region" description="Helical" evidence="2">
    <location>
        <begin position="154"/>
        <end position="176"/>
    </location>
</feature>
<dbReference type="PANTHER" id="PTHR37544">
    <property type="entry name" value="SPRAY-RELATED"/>
    <property type="match status" value="1"/>
</dbReference>
<dbReference type="GeneID" id="87908263"/>
<keyword evidence="2" id="KW-1133">Transmembrane helix</keyword>
<dbReference type="InterPro" id="IPR021840">
    <property type="entry name" value="DUF3433"/>
</dbReference>
<name>A0ABR0GHH5_9PEZI</name>
<dbReference type="PANTHER" id="PTHR37544:SF3">
    <property type="entry name" value="SPRAY"/>
    <property type="match status" value="1"/>
</dbReference>
<protein>
    <submittedName>
        <fullName evidence="3">Uncharacterized protein</fullName>
    </submittedName>
</protein>
<keyword evidence="2" id="KW-0812">Transmembrane</keyword>
<feature type="compositionally biased region" description="Basic and acidic residues" evidence="1">
    <location>
        <begin position="21"/>
        <end position="31"/>
    </location>
</feature>
<evidence type="ECO:0000256" key="2">
    <source>
        <dbReference type="SAM" id="Phobius"/>
    </source>
</evidence>
<feature type="transmembrane region" description="Helical" evidence="2">
    <location>
        <begin position="349"/>
        <end position="379"/>
    </location>
</feature>